<evidence type="ECO:0000313" key="17">
    <source>
        <dbReference type="Proteomes" id="UP000274756"/>
    </source>
</evidence>
<sequence>MDADISIKSPMLEAEHVLRPRLVSKNGDCLIQQHQLPHSSQEYSSKRNIFFRNWFHLVIEWSWRCVLLLFVGGFVISWMFFGVIYYIIFLISGDSRLKAENKQCIANINGFISAFLFSGDFQQLISHRYRFMTDMCPPAYITLCIQLIFGIFLQTLLAGIIVAKLLRPKKRKKEVRFSRFAVIGPIDENDKRPTLMVRIADIQRKLYLAESHVRLYIVNSKVNHQGQRELIGLKDMNVGYDRGWDRVLLLWPIIIRHIIDEESPLYGITRESLQASDFEIIMTVEGIVEATGMTFQARTSFLPDEILWWHRFVPIISLNCKTNEYEILYNLFDATERIDENETNLENNSNSLDGKEINYSNSSGFI</sequence>
<feature type="transmembrane region" description="Helical" evidence="12">
    <location>
        <begin position="61"/>
        <end position="91"/>
    </location>
</feature>
<keyword evidence="2 11" id="KW-0813">Transport</keyword>
<dbReference type="InterPro" id="IPR016449">
    <property type="entry name" value="K_chnl_inward-rec_Kir"/>
</dbReference>
<comment type="similarity">
    <text evidence="11">Belongs to the inward rectifier-type potassium channel (TC 1.A.2.1) family.</text>
</comment>
<evidence type="ECO:0000256" key="12">
    <source>
        <dbReference type="SAM" id="Phobius"/>
    </source>
</evidence>
<evidence type="ECO:0000256" key="5">
    <source>
        <dbReference type="ARBA" id="ARBA00022882"/>
    </source>
</evidence>
<keyword evidence="5 11" id="KW-0851">Voltage-gated channel</keyword>
<proteinExistence type="inferred from homology"/>
<dbReference type="Proteomes" id="UP000274756">
    <property type="component" value="Unassembled WGS sequence"/>
</dbReference>
<dbReference type="SUPFAM" id="SSF81296">
    <property type="entry name" value="E set domains"/>
    <property type="match status" value="1"/>
</dbReference>
<dbReference type="OrthoDB" id="273257at2759"/>
<evidence type="ECO:0000256" key="11">
    <source>
        <dbReference type="RuleBase" id="RU003822"/>
    </source>
</evidence>
<reference evidence="15 17" key="2">
    <citation type="submission" date="2018-11" db="EMBL/GenBank/DDBJ databases">
        <authorList>
            <consortium name="Pathogen Informatics"/>
        </authorList>
    </citation>
    <scope>NUCLEOTIDE SEQUENCE [LARGE SCALE GENOMIC DNA]</scope>
</reference>
<dbReference type="WBParaSite" id="DME_0000956001-mRNA-1">
    <property type="protein sequence ID" value="DME_0000956001-mRNA-1"/>
    <property type="gene ID" value="DME_0000956001"/>
</dbReference>
<dbReference type="EMBL" id="UYYG01000115">
    <property type="protein sequence ID" value="VDN53254.1"/>
    <property type="molecule type" value="Genomic_DNA"/>
</dbReference>
<dbReference type="PANTHER" id="PTHR11767">
    <property type="entry name" value="INWARD RECTIFIER POTASSIUM CHANNEL"/>
    <property type="match status" value="1"/>
</dbReference>
<evidence type="ECO:0000256" key="10">
    <source>
        <dbReference type="ARBA" id="ARBA00023303"/>
    </source>
</evidence>
<dbReference type="SUPFAM" id="SSF81324">
    <property type="entry name" value="Voltage-gated potassium channels"/>
    <property type="match status" value="1"/>
</dbReference>
<keyword evidence="3 11" id="KW-0633">Potassium transport</keyword>
<gene>
    <name evidence="15" type="ORF">DME_LOCUS3227</name>
</gene>
<keyword evidence="6 11" id="KW-0630">Potassium</keyword>
<evidence type="ECO:0000313" key="18">
    <source>
        <dbReference type="WBParaSite" id="DME_0000956001-mRNA-1"/>
    </source>
</evidence>
<keyword evidence="10 11" id="KW-0407">Ion channel</keyword>
<evidence type="ECO:0000256" key="4">
    <source>
        <dbReference type="ARBA" id="ARBA00022692"/>
    </source>
</evidence>
<evidence type="ECO:0000313" key="16">
    <source>
        <dbReference type="Proteomes" id="UP000038040"/>
    </source>
</evidence>
<dbReference type="GO" id="GO:0005886">
    <property type="term" value="C:plasma membrane"/>
    <property type="evidence" value="ECO:0007669"/>
    <property type="project" value="TreeGrafter"/>
</dbReference>
<dbReference type="PANTHER" id="PTHR11767:SF61">
    <property type="entry name" value="IRK_C DOMAIN-CONTAINING PROTEIN"/>
    <property type="match status" value="1"/>
</dbReference>
<evidence type="ECO:0000313" key="15">
    <source>
        <dbReference type="EMBL" id="VDN53254.1"/>
    </source>
</evidence>
<name>A0A0N4UNR2_DRAME</name>
<keyword evidence="17" id="KW-1185">Reference proteome</keyword>
<dbReference type="InterPro" id="IPR014756">
    <property type="entry name" value="Ig_E-set"/>
</dbReference>
<protein>
    <submittedName>
        <fullName evidence="18">IRK_C domain-containing protein</fullName>
    </submittedName>
</protein>
<feature type="domain" description="Inward rectifier potassium channel C-terminal" evidence="14">
    <location>
        <begin position="175"/>
        <end position="346"/>
    </location>
</feature>
<evidence type="ECO:0000259" key="13">
    <source>
        <dbReference type="Pfam" id="PF01007"/>
    </source>
</evidence>
<dbReference type="GO" id="GO:1990573">
    <property type="term" value="P:potassium ion import across plasma membrane"/>
    <property type="evidence" value="ECO:0007669"/>
    <property type="project" value="TreeGrafter"/>
</dbReference>
<dbReference type="GO" id="GO:0005242">
    <property type="term" value="F:inward rectifier potassium channel activity"/>
    <property type="evidence" value="ECO:0007669"/>
    <property type="project" value="InterPro"/>
</dbReference>
<dbReference type="Gene3D" id="2.60.40.1400">
    <property type="entry name" value="G protein-activated inward rectifier potassium channel 1"/>
    <property type="match status" value="1"/>
</dbReference>
<keyword evidence="8 11" id="KW-0406">Ion transport</keyword>
<evidence type="ECO:0000256" key="2">
    <source>
        <dbReference type="ARBA" id="ARBA00022448"/>
    </source>
</evidence>
<dbReference type="PRINTS" id="PR01320">
    <property type="entry name" value="KIRCHANNEL"/>
</dbReference>
<dbReference type="InterPro" id="IPR040445">
    <property type="entry name" value="Kir_TM"/>
</dbReference>
<dbReference type="GO" id="GO:0034702">
    <property type="term" value="C:monoatomic ion channel complex"/>
    <property type="evidence" value="ECO:0007669"/>
    <property type="project" value="UniProtKB-KW"/>
</dbReference>
<dbReference type="GO" id="GO:0034765">
    <property type="term" value="P:regulation of monoatomic ion transmembrane transport"/>
    <property type="evidence" value="ECO:0007669"/>
    <property type="project" value="TreeGrafter"/>
</dbReference>
<evidence type="ECO:0000259" key="14">
    <source>
        <dbReference type="Pfam" id="PF17655"/>
    </source>
</evidence>
<dbReference type="Pfam" id="PF17655">
    <property type="entry name" value="IRK_C"/>
    <property type="match status" value="1"/>
</dbReference>
<keyword evidence="4 11" id="KW-0812">Transmembrane</keyword>
<keyword evidence="9 12" id="KW-0472">Membrane</keyword>
<dbReference type="Pfam" id="PF01007">
    <property type="entry name" value="IRK"/>
    <property type="match status" value="1"/>
</dbReference>
<evidence type="ECO:0000256" key="9">
    <source>
        <dbReference type="ARBA" id="ARBA00023136"/>
    </source>
</evidence>
<comment type="subcellular location">
    <subcellularLocation>
        <location evidence="1 11">Membrane</location>
        <topology evidence="1 11">Multi-pass membrane protein</topology>
    </subcellularLocation>
</comment>
<evidence type="ECO:0000256" key="6">
    <source>
        <dbReference type="ARBA" id="ARBA00022958"/>
    </source>
</evidence>
<dbReference type="InterPro" id="IPR041647">
    <property type="entry name" value="IRK_C"/>
</dbReference>
<evidence type="ECO:0000256" key="1">
    <source>
        <dbReference type="ARBA" id="ARBA00004141"/>
    </source>
</evidence>
<organism evidence="16 18">
    <name type="scientific">Dracunculus medinensis</name>
    <name type="common">Guinea worm</name>
    <dbReference type="NCBI Taxonomy" id="318479"/>
    <lineage>
        <taxon>Eukaryota</taxon>
        <taxon>Metazoa</taxon>
        <taxon>Ecdysozoa</taxon>
        <taxon>Nematoda</taxon>
        <taxon>Chromadorea</taxon>
        <taxon>Rhabditida</taxon>
        <taxon>Spirurina</taxon>
        <taxon>Dracunculoidea</taxon>
        <taxon>Dracunculidae</taxon>
        <taxon>Dracunculus</taxon>
    </lineage>
</organism>
<accession>A0A0N4UNR2</accession>
<evidence type="ECO:0000256" key="7">
    <source>
        <dbReference type="ARBA" id="ARBA00022989"/>
    </source>
</evidence>
<keyword evidence="7 12" id="KW-1133">Transmembrane helix</keyword>
<evidence type="ECO:0000256" key="3">
    <source>
        <dbReference type="ARBA" id="ARBA00022538"/>
    </source>
</evidence>
<dbReference type="STRING" id="318479.A0A0N4UNR2"/>
<feature type="transmembrane region" description="Helical" evidence="12">
    <location>
        <begin position="139"/>
        <end position="166"/>
    </location>
</feature>
<feature type="domain" description="Potassium channel inwardly rectifying transmembrane" evidence="13">
    <location>
        <begin position="23"/>
        <end position="168"/>
    </location>
</feature>
<dbReference type="Gene3D" id="1.10.287.70">
    <property type="match status" value="1"/>
</dbReference>
<evidence type="ECO:0000256" key="8">
    <source>
        <dbReference type="ARBA" id="ARBA00023065"/>
    </source>
</evidence>
<dbReference type="Proteomes" id="UP000038040">
    <property type="component" value="Unplaced"/>
</dbReference>
<feature type="transmembrane region" description="Helical" evidence="12">
    <location>
        <begin position="103"/>
        <end position="119"/>
    </location>
</feature>
<reference evidence="18" key="1">
    <citation type="submission" date="2017-02" db="UniProtKB">
        <authorList>
            <consortium name="WormBaseParasite"/>
        </authorList>
    </citation>
    <scope>IDENTIFICATION</scope>
</reference>
<dbReference type="InterPro" id="IPR013518">
    <property type="entry name" value="K_chnl_inward-rec_Kir_cyto"/>
</dbReference>
<dbReference type="AlphaFoldDB" id="A0A0N4UNR2"/>